<reference evidence="1" key="2">
    <citation type="submission" date="2025-09" db="UniProtKB">
        <authorList>
            <consortium name="Ensembl"/>
        </authorList>
    </citation>
    <scope>IDENTIFICATION</scope>
</reference>
<dbReference type="AlphaFoldDB" id="A0A7M4EYZ5"/>
<accession>A0A7M4EYZ5</accession>
<dbReference type="GeneTree" id="ENSGT00960000191046"/>
<evidence type="ECO:0008006" key="3">
    <source>
        <dbReference type="Google" id="ProtNLM"/>
    </source>
</evidence>
<dbReference type="PANTHER" id="PTHR31635:SF196">
    <property type="entry name" value="REVERSE TRANSCRIPTASE DOMAIN-CONTAINING PROTEIN-RELATED"/>
    <property type="match status" value="1"/>
</dbReference>
<keyword evidence="2" id="KW-1185">Reference proteome</keyword>
<reference evidence="1" key="1">
    <citation type="submission" date="2025-08" db="UniProtKB">
        <authorList>
            <consortium name="Ensembl"/>
        </authorList>
    </citation>
    <scope>IDENTIFICATION</scope>
</reference>
<sequence length="86" mass="9833">NIKGMLSYREAESQIQINGHLYRAFKIHTGVRQGCPLSPLLFLCGMKLLAQRIRKNKVISQNWTQYSSCGLTKAEYKGRMTSQDLL</sequence>
<protein>
    <recommendedName>
        <fullName evidence="3">Reverse transcriptase domain-containing protein</fullName>
    </recommendedName>
</protein>
<evidence type="ECO:0000313" key="2">
    <source>
        <dbReference type="Proteomes" id="UP000594220"/>
    </source>
</evidence>
<proteinExistence type="predicted"/>
<dbReference type="Proteomes" id="UP000594220">
    <property type="component" value="Unplaced"/>
</dbReference>
<dbReference type="Ensembl" id="ENSCPRT00005019298.1">
    <property type="protein sequence ID" value="ENSCPRP00005016470.1"/>
    <property type="gene ID" value="ENSCPRG00005011488.1"/>
</dbReference>
<name>A0A7M4EYZ5_CROPO</name>
<organism evidence="1 2">
    <name type="scientific">Crocodylus porosus</name>
    <name type="common">Saltwater crocodile</name>
    <name type="synonym">Estuarine crocodile</name>
    <dbReference type="NCBI Taxonomy" id="8502"/>
    <lineage>
        <taxon>Eukaryota</taxon>
        <taxon>Metazoa</taxon>
        <taxon>Chordata</taxon>
        <taxon>Craniata</taxon>
        <taxon>Vertebrata</taxon>
        <taxon>Euteleostomi</taxon>
        <taxon>Archelosauria</taxon>
        <taxon>Archosauria</taxon>
        <taxon>Crocodylia</taxon>
        <taxon>Longirostres</taxon>
        <taxon>Crocodylidae</taxon>
        <taxon>Crocodylus</taxon>
    </lineage>
</organism>
<dbReference type="PANTHER" id="PTHR31635">
    <property type="entry name" value="REVERSE TRANSCRIPTASE DOMAIN-CONTAINING PROTEIN-RELATED"/>
    <property type="match status" value="1"/>
</dbReference>
<evidence type="ECO:0000313" key="1">
    <source>
        <dbReference type="Ensembl" id="ENSCPRP00005016470.1"/>
    </source>
</evidence>